<proteinExistence type="predicted"/>
<comment type="caution">
    <text evidence="2">The sequence shown here is derived from an EMBL/GenBank/DDBJ whole genome shotgun (WGS) entry which is preliminary data.</text>
</comment>
<reference evidence="2" key="2">
    <citation type="submission" date="2023-06" db="EMBL/GenBank/DDBJ databases">
        <authorList>
            <consortium name="Lawrence Berkeley National Laboratory"/>
            <person name="Haridas S."/>
            <person name="Hensen N."/>
            <person name="Bonometti L."/>
            <person name="Westerberg I."/>
            <person name="Brannstrom I.O."/>
            <person name="Guillou S."/>
            <person name="Cros-Aarteil S."/>
            <person name="Calhoun S."/>
            <person name="Kuo A."/>
            <person name="Mondo S."/>
            <person name="Pangilinan J."/>
            <person name="Riley R."/>
            <person name="LaButti K."/>
            <person name="Andreopoulos B."/>
            <person name="Lipzen A."/>
            <person name="Chen C."/>
            <person name="Yanf M."/>
            <person name="Daum C."/>
            <person name="Ng V."/>
            <person name="Clum A."/>
            <person name="Steindorff A."/>
            <person name="Ohm R."/>
            <person name="Martin F."/>
            <person name="Silar P."/>
            <person name="Natvig D."/>
            <person name="Lalanne C."/>
            <person name="Gautier V."/>
            <person name="Ament-velasquez S.L."/>
            <person name="Kruys A."/>
            <person name="Hutchinson M.I."/>
            <person name="Powell A.J."/>
            <person name="Barry K."/>
            <person name="Miller A.N."/>
            <person name="Grigoriev I.V."/>
            <person name="Debuchy R."/>
            <person name="Gladieux P."/>
            <person name="Thoren M.H."/>
            <person name="Johannesson H."/>
        </authorList>
    </citation>
    <scope>NUCLEOTIDE SEQUENCE</scope>
    <source>
        <strain evidence="2">CBS 232.78</strain>
    </source>
</reference>
<evidence type="ECO:0000313" key="2">
    <source>
        <dbReference type="EMBL" id="KAK3395114.1"/>
    </source>
</evidence>
<gene>
    <name evidence="2" type="ORF">B0H63DRAFT_492117</name>
</gene>
<evidence type="ECO:0000256" key="1">
    <source>
        <dbReference type="SAM" id="SignalP"/>
    </source>
</evidence>
<name>A0AAE0P878_9PEZI</name>
<organism evidence="2 3">
    <name type="scientific">Podospora didyma</name>
    <dbReference type="NCBI Taxonomy" id="330526"/>
    <lineage>
        <taxon>Eukaryota</taxon>
        <taxon>Fungi</taxon>
        <taxon>Dikarya</taxon>
        <taxon>Ascomycota</taxon>
        <taxon>Pezizomycotina</taxon>
        <taxon>Sordariomycetes</taxon>
        <taxon>Sordariomycetidae</taxon>
        <taxon>Sordariales</taxon>
        <taxon>Podosporaceae</taxon>
        <taxon>Podospora</taxon>
    </lineage>
</organism>
<dbReference type="EMBL" id="JAULSW010000001">
    <property type="protein sequence ID" value="KAK3395114.1"/>
    <property type="molecule type" value="Genomic_DNA"/>
</dbReference>
<feature type="signal peptide" evidence="1">
    <location>
        <begin position="1"/>
        <end position="20"/>
    </location>
</feature>
<protein>
    <submittedName>
        <fullName evidence="2">Uncharacterized protein</fullName>
    </submittedName>
</protein>
<sequence>MKLQILATVTLATLVQIASANFEIYMAVWHIWPVPPDCSQVLGSKNPNYLGDDDVSGNKIGTIYKGRAYRMYGLDGKVYGKCMLFPAHKYTCGNPITSGFTGTRKFRCLTEFTTDQIKAAWGH</sequence>
<reference evidence="2" key="1">
    <citation type="journal article" date="2023" name="Mol. Phylogenet. Evol.">
        <title>Genome-scale phylogeny and comparative genomics of the fungal order Sordariales.</title>
        <authorList>
            <person name="Hensen N."/>
            <person name="Bonometti L."/>
            <person name="Westerberg I."/>
            <person name="Brannstrom I.O."/>
            <person name="Guillou S."/>
            <person name="Cros-Aarteil S."/>
            <person name="Calhoun S."/>
            <person name="Haridas S."/>
            <person name="Kuo A."/>
            <person name="Mondo S."/>
            <person name="Pangilinan J."/>
            <person name="Riley R."/>
            <person name="LaButti K."/>
            <person name="Andreopoulos B."/>
            <person name="Lipzen A."/>
            <person name="Chen C."/>
            <person name="Yan M."/>
            <person name="Daum C."/>
            <person name="Ng V."/>
            <person name="Clum A."/>
            <person name="Steindorff A."/>
            <person name="Ohm R.A."/>
            <person name="Martin F."/>
            <person name="Silar P."/>
            <person name="Natvig D.O."/>
            <person name="Lalanne C."/>
            <person name="Gautier V."/>
            <person name="Ament-Velasquez S.L."/>
            <person name="Kruys A."/>
            <person name="Hutchinson M.I."/>
            <person name="Powell A.J."/>
            <person name="Barry K."/>
            <person name="Miller A.N."/>
            <person name="Grigoriev I.V."/>
            <person name="Debuchy R."/>
            <person name="Gladieux P."/>
            <person name="Hiltunen Thoren M."/>
            <person name="Johannesson H."/>
        </authorList>
    </citation>
    <scope>NUCLEOTIDE SEQUENCE</scope>
    <source>
        <strain evidence="2">CBS 232.78</strain>
    </source>
</reference>
<dbReference type="Proteomes" id="UP001285441">
    <property type="component" value="Unassembled WGS sequence"/>
</dbReference>
<accession>A0AAE0P878</accession>
<feature type="chain" id="PRO_5041914890" evidence="1">
    <location>
        <begin position="21"/>
        <end position="123"/>
    </location>
</feature>
<dbReference type="AlphaFoldDB" id="A0AAE0P878"/>
<keyword evidence="1" id="KW-0732">Signal</keyword>
<keyword evidence="3" id="KW-1185">Reference proteome</keyword>
<evidence type="ECO:0000313" key="3">
    <source>
        <dbReference type="Proteomes" id="UP001285441"/>
    </source>
</evidence>